<name>A0A174GBM6_9BACE</name>
<protein>
    <submittedName>
        <fullName evidence="1">Uncharacterized ArCR, COG2043</fullName>
    </submittedName>
</protein>
<evidence type="ECO:0000313" key="2">
    <source>
        <dbReference type="Proteomes" id="UP000095517"/>
    </source>
</evidence>
<dbReference type="AlphaFoldDB" id="A0A174GBM6"/>
<dbReference type="EMBL" id="CYZH01000011">
    <property type="protein sequence ID" value="CUO58300.1"/>
    <property type="molecule type" value="Genomic_DNA"/>
</dbReference>
<accession>A0A174GBM6</accession>
<dbReference type="Proteomes" id="UP000095517">
    <property type="component" value="Unassembled WGS sequence"/>
</dbReference>
<organism evidence="1 2">
    <name type="scientific">Bacteroides finegoldii</name>
    <dbReference type="NCBI Taxonomy" id="338188"/>
    <lineage>
        <taxon>Bacteria</taxon>
        <taxon>Pseudomonadati</taxon>
        <taxon>Bacteroidota</taxon>
        <taxon>Bacteroidia</taxon>
        <taxon>Bacteroidales</taxon>
        <taxon>Bacteroidaceae</taxon>
        <taxon>Bacteroides</taxon>
    </lineage>
</organism>
<dbReference type="InterPro" id="IPR003748">
    <property type="entry name" value="DUF169"/>
</dbReference>
<proteinExistence type="predicted"/>
<dbReference type="STRING" id="338188.ERS852397_02346"/>
<gene>
    <name evidence="1" type="ORF">ERS852397_02346</name>
</gene>
<dbReference type="RefSeq" id="WP_055279176.1">
    <property type="nucleotide sequence ID" value="NZ_CABIXA010000011.1"/>
</dbReference>
<evidence type="ECO:0000313" key="1">
    <source>
        <dbReference type="EMBL" id="CUO58300.1"/>
    </source>
</evidence>
<dbReference type="Pfam" id="PF02596">
    <property type="entry name" value="DUF169"/>
    <property type="match status" value="1"/>
</dbReference>
<sequence>MIQKFLQTYKEAFGNAVPLPVTFGYNHIPVTEINKIPRCMIGSIRKVCEGDSLTLSADNVLCGGGSLYTAFAPMQERLPKFVSETEHYKQTPEQIKKYIHRLDIHLTDKPYLNFVRMDKLSSLDEMEGILFFATPDILSGLCTWAFYDNDADDAVCTRFASGCCSIVTFAIQENRKNGRSCFIGMLDPSARPLIPTNELTFVIPIHRFHEMMQTMEHSALFQKAYSIVRKRINGEIGK</sequence>
<reference evidence="1 2" key="1">
    <citation type="submission" date="2015-09" db="EMBL/GenBank/DDBJ databases">
        <authorList>
            <consortium name="Pathogen Informatics"/>
        </authorList>
    </citation>
    <scope>NUCLEOTIDE SEQUENCE [LARGE SCALE GENOMIC DNA]</scope>
    <source>
        <strain evidence="1 2">2789STDY5608840</strain>
    </source>
</reference>